<name>A0ABP8ICK3_9BURK</name>
<feature type="region of interest" description="Disordered" evidence="1">
    <location>
        <begin position="93"/>
        <end position="210"/>
    </location>
</feature>
<organism evidence="2 3">
    <name type="scientific">Variovorax defluvii</name>
    <dbReference type="NCBI Taxonomy" id="913761"/>
    <lineage>
        <taxon>Bacteria</taxon>
        <taxon>Pseudomonadati</taxon>
        <taxon>Pseudomonadota</taxon>
        <taxon>Betaproteobacteria</taxon>
        <taxon>Burkholderiales</taxon>
        <taxon>Comamonadaceae</taxon>
        <taxon>Variovorax</taxon>
    </lineage>
</organism>
<comment type="caution">
    <text evidence="2">The sequence shown here is derived from an EMBL/GenBank/DDBJ whole genome shotgun (WGS) entry which is preliminary data.</text>
</comment>
<evidence type="ECO:0008006" key="4">
    <source>
        <dbReference type="Google" id="ProtNLM"/>
    </source>
</evidence>
<reference evidence="3" key="1">
    <citation type="journal article" date="2019" name="Int. J. Syst. Evol. Microbiol.">
        <title>The Global Catalogue of Microorganisms (GCM) 10K type strain sequencing project: providing services to taxonomists for standard genome sequencing and annotation.</title>
        <authorList>
            <consortium name="The Broad Institute Genomics Platform"/>
            <consortium name="The Broad Institute Genome Sequencing Center for Infectious Disease"/>
            <person name="Wu L."/>
            <person name="Ma J."/>
        </authorList>
    </citation>
    <scope>NUCLEOTIDE SEQUENCE [LARGE SCALE GENOMIC DNA]</scope>
    <source>
        <strain evidence="3">JCM 17804</strain>
    </source>
</reference>
<sequence length="210" mass="24119">MLLIFLGTLQAPLWAQTTATAGTLDVEAERARLAEERKALDQRHTQEQAACYKTFAVQGCLDDSRRRYRADTEHIKRQEASINDIERKRRGAAALDRLEEKKTTPRPQDTAAERERALKAQEERERRAADHAEDRARMAAEAEGKQRQFERKQREYAEKQAKAAQRRGEAAAKSEASDRRLERAEKHRLDLERRNAQNTKPRAAPLPTPP</sequence>
<gene>
    <name evidence="2" type="ORF">GCM10023165_48490</name>
</gene>
<protein>
    <recommendedName>
        <fullName evidence="4">TolA protein</fullName>
    </recommendedName>
</protein>
<dbReference type="Proteomes" id="UP001500975">
    <property type="component" value="Unassembled WGS sequence"/>
</dbReference>
<keyword evidence="3" id="KW-1185">Reference proteome</keyword>
<accession>A0ABP8ICK3</accession>
<evidence type="ECO:0000256" key="1">
    <source>
        <dbReference type="SAM" id="MobiDB-lite"/>
    </source>
</evidence>
<feature type="compositionally biased region" description="Basic and acidic residues" evidence="1">
    <location>
        <begin position="111"/>
        <end position="195"/>
    </location>
</feature>
<evidence type="ECO:0000313" key="2">
    <source>
        <dbReference type="EMBL" id="GAA4355895.1"/>
    </source>
</evidence>
<evidence type="ECO:0000313" key="3">
    <source>
        <dbReference type="Proteomes" id="UP001500975"/>
    </source>
</evidence>
<proteinExistence type="predicted"/>
<dbReference type="EMBL" id="BAABGJ010000080">
    <property type="protein sequence ID" value="GAA4355895.1"/>
    <property type="molecule type" value="Genomic_DNA"/>
</dbReference>